<dbReference type="OrthoDB" id="5405644at2"/>
<proteinExistence type="predicted"/>
<evidence type="ECO:0000313" key="1">
    <source>
        <dbReference type="EMBL" id="TRO81985.1"/>
    </source>
</evidence>
<name>A0A550JFK5_9BACT</name>
<dbReference type="EMBL" id="VJVV01000005">
    <property type="protein sequence ID" value="TRO81985.1"/>
    <property type="molecule type" value="Genomic_DNA"/>
</dbReference>
<comment type="caution">
    <text evidence="1">The sequence shown here is derived from an EMBL/GenBank/DDBJ whole genome shotgun (WGS) entry which is preliminary data.</text>
</comment>
<accession>A0A550JFK5</accession>
<evidence type="ECO:0008006" key="3">
    <source>
        <dbReference type="Google" id="ProtNLM"/>
    </source>
</evidence>
<keyword evidence="2" id="KW-1185">Reference proteome</keyword>
<reference evidence="1 2" key="1">
    <citation type="submission" date="2019-07" db="EMBL/GenBank/DDBJ databases">
        <title>Insights of Desulfuromonas acetexigens electromicrobiology.</title>
        <authorList>
            <person name="Katuri K."/>
            <person name="Sapireddy V."/>
            <person name="Shaw D.R."/>
            <person name="Saikaly P."/>
        </authorList>
    </citation>
    <scope>NUCLEOTIDE SEQUENCE [LARGE SCALE GENOMIC DNA]</scope>
    <source>
        <strain evidence="1 2">2873</strain>
    </source>
</reference>
<sequence>MKAIADMGMGELAAYVCSHLQRKEIDVVLTGGGCVSIYAAGKYVSDDLDFIENISSGRRKLKAALAEIDFQEQGRYFRHPETKIFLEFPAGPLAVGDEPPQSLKVLSYDTGTLVALSPTDCVKDRLAAYFHWNDLECLEQALLVGRSNDIDLAEIERWSKKEGQPGKFVNFRDRLIHQ</sequence>
<dbReference type="Proteomes" id="UP000317155">
    <property type="component" value="Unassembled WGS sequence"/>
</dbReference>
<gene>
    <name evidence="1" type="ORF">FL622_09320</name>
</gene>
<protein>
    <recommendedName>
        <fullName evidence="3">Nucleotidyltransferase family protein</fullName>
    </recommendedName>
</protein>
<dbReference type="RefSeq" id="WP_092057813.1">
    <property type="nucleotide sequence ID" value="NZ_FOJJ01000037.1"/>
</dbReference>
<evidence type="ECO:0000313" key="2">
    <source>
        <dbReference type="Proteomes" id="UP000317155"/>
    </source>
</evidence>
<dbReference type="AlphaFoldDB" id="A0A550JFK5"/>
<organism evidence="1 2">
    <name type="scientific">Trichloromonas acetexigens</name>
    <dbReference type="NCBI Taxonomy" id="38815"/>
    <lineage>
        <taxon>Bacteria</taxon>
        <taxon>Pseudomonadati</taxon>
        <taxon>Thermodesulfobacteriota</taxon>
        <taxon>Desulfuromonadia</taxon>
        <taxon>Desulfuromonadales</taxon>
        <taxon>Trichloromonadaceae</taxon>
        <taxon>Trichloromonas</taxon>
    </lineage>
</organism>